<dbReference type="AlphaFoldDB" id="A0A377K5H8"/>
<dbReference type="Proteomes" id="UP000254181">
    <property type="component" value="Unassembled WGS sequence"/>
</dbReference>
<dbReference type="EMBL" id="UGEM01000004">
    <property type="protein sequence ID" value="STP19629.1"/>
    <property type="molecule type" value="Genomic_DNA"/>
</dbReference>
<keyword evidence="2" id="KW-0449">Lipoprotein</keyword>
<sequence>MAVQKNVIKGILAGTFALMLSGCVTGAGRH</sequence>
<evidence type="ECO:0000313" key="3">
    <source>
        <dbReference type="Proteomes" id="UP000254181"/>
    </source>
</evidence>
<keyword evidence="1" id="KW-1133">Transmembrane helix</keyword>
<keyword evidence="1" id="KW-0472">Membrane</keyword>
<reference evidence="2 3" key="1">
    <citation type="submission" date="2018-06" db="EMBL/GenBank/DDBJ databases">
        <authorList>
            <consortium name="Pathogen Informatics"/>
            <person name="Doyle S."/>
        </authorList>
    </citation>
    <scope>NUCLEOTIDE SEQUENCE [LARGE SCALE GENOMIC DNA]</scope>
    <source>
        <strain evidence="2 3">NCTC9075</strain>
    </source>
</reference>
<protein>
    <submittedName>
        <fullName evidence="2">Putative lipoprotein</fullName>
    </submittedName>
</protein>
<proteinExistence type="predicted"/>
<organism evidence="2 3">
    <name type="scientific">Escherichia coli</name>
    <dbReference type="NCBI Taxonomy" id="562"/>
    <lineage>
        <taxon>Bacteria</taxon>
        <taxon>Pseudomonadati</taxon>
        <taxon>Pseudomonadota</taxon>
        <taxon>Gammaproteobacteria</taxon>
        <taxon>Enterobacterales</taxon>
        <taxon>Enterobacteriaceae</taxon>
        <taxon>Escherichia</taxon>
    </lineage>
</organism>
<feature type="transmembrane region" description="Helical" evidence="1">
    <location>
        <begin position="7"/>
        <end position="27"/>
    </location>
</feature>
<evidence type="ECO:0000313" key="2">
    <source>
        <dbReference type="EMBL" id="STP19629.1"/>
    </source>
</evidence>
<name>A0A377K5H8_ECOLX</name>
<gene>
    <name evidence="2" type="ORF">NCTC9075_03056</name>
</gene>
<dbReference type="PROSITE" id="PS51257">
    <property type="entry name" value="PROKAR_LIPOPROTEIN"/>
    <property type="match status" value="1"/>
</dbReference>
<accession>A0A377K5H8</accession>
<keyword evidence="1" id="KW-0812">Transmembrane</keyword>
<evidence type="ECO:0000256" key="1">
    <source>
        <dbReference type="SAM" id="Phobius"/>
    </source>
</evidence>